<evidence type="ECO:0000313" key="1">
    <source>
        <dbReference type="EMBL" id="AVG46408.1"/>
    </source>
</evidence>
<sequence>MTKCFGEGKCIQKREYGYYKPFKCPFNCKVKLCPTCNNHHEPEWQLEKNNGKCRECLRIKYNELMMSKVFGCKCF</sequence>
<reference evidence="1" key="1">
    <citation type="journal article" date="2017" name="Front. Microbiol.">
        <title>Genome Characterization of the First Mimiviruses of Lineage C Isolated in Brazil.</title>
        <authorList>
            <person name="Assis F.L."/>
            <person name="Franco-Luiz A.P.M."/>
            <person name="Dos Santos R.N."/>
            <person name="Campos F.S."/>
            <person name="Dornas F.P."/>
            <person name="Borato P.V.M."/>
            <person name="Franco A.C."/>
            <person name="Abrahao J.S."/>
            <person name="Colson P."/>
            <person name="Scola B."/>
        </authorList>
    </citation>
    <scope>NUCLEOTIDE SEQUENCE [LARGE SCALE GENOMIC DNA]</scope>
</reference>
<organism evidence="1">
    <name type="scientific">Acanthamoeba polyphaga mimivirus</name>
    <name type="common">APMV</name>
    <dbReference type="NCBI Taxonomy" id="212035"/>
    <lineage>
        <taxon>Viruses</taxon>
        <taxon>Varidnaviria</taxon>
        <taxon>Bamfordvirae</taxon>
        <taxon>Nucleocytoviricota</taxon>
        <taxon>Megaviricetes</taxon>
        <taxon>Imitervirales</taxon>
        <taxon>Mimiviridae</taxon>
        <taxon>Megamimivirinae</taxon>
        <taxon>Mimivirus</taxon>
        <taxon>Mimivirus bradfordmassiliense</taxon>
    </lineage>
</organism>
<dbReference type="EMBL" id="MG602507">
    <property type="protein sequence ID" value="AVG46408.1"/>
    <property type="molecule type" value="Genomic_DNA"/>
</dbReference>
<dbReference type="Proteomes" id="UP000279644">
    <property type="component" value="Segment"/>
</dbReference>
<accession>A0A2L2DJQ7</accession>
<name>A0A2L2DJQ7_MIMIV</name>
<organismHost>
    <name type="scientific">Acanthamoeba polyphaga</name>
    <name type="common">Amoeba</name>
    <dbReference type="NCBI Taxonomy" id="5757"/>
</organismHost>
<dbReference type="EMBL" id="MG602508">
    <property type="protein sequence ID" value="AVG47521.1"/>
    <property type="molecule type" value="Genomic_DNA"/>
</dbReference>
<proteinExistence type="predicted"/>
<protein>
    <submittedName>
        <fullName evidence="1">Uncharacterized protein</fullName>
    </submittedName>
</protein>
<dbReference type="Proteomes" id="UP000280369">
    <property type="component" value="Segment"/>
</dbReference>